<name>A0AA87ZT96_FICCA</name>
<protein>
    <submittedName>
        <fullName evidence="2">Uncharacterized protein</fullName>
    </submittedName>
</protein>
<organism evidence="2 3">
    <name type="scientific">Ficus carica</name>
    <name type="common">Common fig</name>
    <dbReference type="NCBI Taxonomy" id="3494"/>
    <lineage>
        <taxon>Eukaryota</taxon>
        <taxon>Viridiplantae</taxon>
        <taxon>Streptophyta</taxon>
        <taxon>Embryophyta</taxon>
        <taxon>Tracheophyta</taxon>
        <taxon>Spermatophyta</taxon>
        <taxon>Magnoliopsida</taxon>
        <taxon>eudicotyledons</taxon>
        <taxon>Gunneridae</taxon>
        <taxon>Pentapetalae</taxon>
        <taxon>rosids</taxon>
        <taxon>fabids</taxon>
        <taxon>Rosales</taxon>
        <taxon>Moraceae</taxon>
        <taxon>Ficeae</taxon>
        <taxon>Ficus</taxon>
    </lineage>
</organism>
<evidence type="ECO:0000256" key="1">
    <source>
        <dbReference type="SAM" id="MobiDB-lite"/>
    </source>
</evidence>
<proteinExistence type="predicted"/>
<evidence type="ECO:0000313" key="2">
    <source>
        <dbReference type="EMBL" id="GMN39842.1"/>
    </source>
</evidence>
<dbReference type="AlphaFoldDB" id="A0AA87ZT96"/>
<dbReference type="Proteomes" id="UP001187192">
    <property type="component" value="Unassembled WGS sequence"/>
</dbReference>
<reference evidence="2" key="1">
    <citation type="submission" date="2023-07" db="EMBL/GenBank/DDBJ databases">
        <title>draft genome sequence of fig (Ficus carica).</title>
        <authorList>
            <person name="Takahashi T."/>
            <person name="Nishimura K."/>
        </authorList>
    </citation>
    <scope>NUCLEOTIDE SEQUENCE</scope>
</reference>
<accession>A0AA87ZT96</accession>
<comment type="caution">
    <text evidence="2">The sequence shown here is derived from an EMBL/GenBank/DDBJ whole genome shotgun (WGS) entry which is preliminary data.</text>
</comment>
<sequence length="95" mass="10423">MRERGGQWPCWEERAALRGERKRGQGGVVAGRRGRWQCGGPRRSSPSVNHREIWRSSTGRVGICNIASSLASATSQDRISVASDESVVTRPSNCL</sequence>
<feature type="region of interest" description="Disordered" evidence="1">
    <location>
        <begin position="21"/>
        <end position="49"/>
    </location>
</feature>
<evidence type="ECO:0000313" key="3">
    <source>
        <dbReference type="Proteomes" id="UP001187192"/>
    </source>
</evidence>
<dbReference type="EMBL" id="BTGU01000010">
    <property type="protein sequence ID" value="GMN39842.1"/>
    <property type="molecule type" value="Genomic_DNA"/>
</dbReference>
<keyword evidence="3" id="KW-1185">Reference proteome</keyword>
<gene>
    <name evidence="2" type="ORF">TIFTF001_009072</name>
</gene>